<dbReference type="RefSeq" id="WP_013322824.1">
    <property type="nucleotide sequence ID" value="NC_014501.1"/>
</dbReference>
<dbReference type="SUPFAM" id="SSF50037">
    <property type="entry name" value="C-terminal domain of transcriptional repressors"/>
    <property type="match status" value="1"/>
</dbReference>
<evidence type="ECO:0000313" key="3">
    <source>
        <dbReference type="EMBL" id="ADN14719.1"/>
    </source>
</evidence>
<dbReference type="Pfam" id="PF04023">
    <property type="entry name" value="FeoA"/>
    <property type="match status" value="1"/>
</dbReference>
<dbReference type="AlphaFoldDB" id="E0U5K6"/>
<sequence>MTSEKRAKKWKFDFIGGSEGSLQVNDELGEDSFFPLTQAKAGDQVWITGLSNTQDIKPLLVLGLQPGNKLEILPPTSGGSIIVSCEGNRIGLSVEIARQIMVTDNSSLLEEI</sequence>
<protein>
    <submittedName>
        <fullName evidence="3">FeoA family protein</fullName>
    </submittedName>
</protein>
<accession>E0U5K6</accession>
<dbReference type="HOGENOM" id="CLU_2154194_0_0_3"/>
<dbReference type="InterPro" id="IPR007167">
    <property type="entry name" value="Fe-transptr_FeoA-like"/>
</dbReference>
<keyword evidence="1" id="KW-0408">Iron</keyword>
<evidence type="ECO:0000313" key="4">
    <source>
        <dbReference type="Proteomes" id="UP000008206"/>
    </source>
</evidence>
<dbReference type="Gene3D" id="2.30.30.90">
    <property type="match status" value="1"/>
</dbReference>
<reference evidence="4" key="1">
    <citation type="journal article" date="2011" name="MBio">
        <title>Novel metabolic attributes of the genus Cyanothece, comprising a group of unicellular nitrogen-fixing Cyanobacteria.</title>
        <authorList>
            <person name="Bandyopadhyay A."/>
            <person name="Elvitigala T."/>
            <person name="Welsh E."/>
            <person name="Stockel J."/>
            <person name="Liberton M."/>
            <person name="Min H."/>
            <person name="Sherman L.A."/>
            <person name="Pakrasi H.B."/>
        </authorList>
    </citation>
    <scope>NUCLEOTIDE SEQUENCE [LARGE SCALE GENOMIC DNA]</scope>
    <source>
        <strain evidence="4">PCC 7822</strain>
    </source>
</reference>
<evidence type="ECO:0000259" key="2">
    <source>
        <dbReference type="SMART" id="SM00899"/>
    </source>
</evidence>
<dbReference type="OrthoDB" id="9811076at2"/>
<evidence type="ECO:0000256" key="1">
    <source>
        <dbReference type="ARBA" id="ARBA00023004"/>
    </source>
</evidence>
<dbReference type="EMBL" id="CP002198">
    <property type="protein sequence ID" value="ADN14719.1"/>
    <property type="molecule type" value="Genomic_DNA"/>
</dbReference>
<dbReference type="GO" id="GO:0046914">
    <property type="term" value="F:transition metal ion binding"/>
    <property type="evidence" value="ECO:0007669"/>
    <property type="project" value="InterPro"/>
</dbReference>
<name>E0U5K6_GLOV7</name>
<feature type="domain" description="Ferrous iron transporter FeoA-like" evidence="2">
    <location>
        <begin position="34"/>
        <end position="104"/>
    </location>
</feature>
<organism evidence="3 4">
    <name type="scientific">Gloeothece verrucosa (strain PCC 7822)</name>
    <name type="common">Cyanothece sp. (strain PCC 7822)</name>
    <dbReference type="NCBI Taxonomy" id="497965"/>
    <lineage>
        <taxon>Bacteria</taxon>
        <taxon>Bacillati</taxon>
        <taxon>Cyanobacteriota</taxon>
        <taxon>Cyanophyceae</taxon>
        <taxon>Oscillatoriophycideae</taxon>
        <taxon>Chroococcales</taxon>
        <taxon>Aphanothecaceae</taxon>
        <taxon>Gloeothece</taxon>
        <taxon>Gloeothece verrucosa</taxon>
    </lineage>
</organism>
<dbReference type="KEGG" id="cyj:Cyan7822_2754"/>
<gene>
    <name evidence="3" type="ordered locus">Cyan7822_2754</name>
</gene>
<dbReference type="InterPro" id="IPR008988">
    <property type="entry name" value="Transcriptional_repressor_C"/>
</dbReference>
<proteinExistence type="predicted"/>
<dbReference type="Proteomes" id="UP000008206">
    <property type="component" value="Chromosome"/>
</dbReference>
<dbReference type="eggNOG" id="COG1918">
    <property type="taxonomic scope" value="Bacteria"/>
</dbReference>
<dbReference type="InterPro" id="IPR038157">
    <property type="entry name" value="FeoA_core_dom"/>
</dbReference>
<keyword evidence="4" id="KW-1185">Reference proteome</keyword>
<dbReference type="STRING" id="497965.Cyan7822_2754"/>
<dbReference type="SMART" id="SM00899">
    <property type="entry name" value="FeoA"/>
    <property type="match status" value="1"/>
</dbReference>